<dbReference type="Gene3D" id="1.50.40.10">
    <property type="entry name" value="Mitochondrial carrier domain"/>
    <property type="match status" value="1"/>
</dbReference>
<protein>
    <submittedName>
        <fullName evidence="11">Uncharacterized protein</fullName>
    </submittedName>
</protein>
<keyword evidence="6" id="KW-1133">Transmembrane helix</keyword>
<sequence length="87" mass="9429">MDFWPEFIASSWGREFVAGGFGGIAGIISGYPLDTLRIRLQQSSSGSAFGILRRVMSSEGPAALYRGMGAPLASVTFQVMAKHWFLL</sequence>
<feature type="repeat" description="Solcar" evidence="9">
    <location>
        <begin position="13"/>
        <end position="87"/>
    </location>
</feature>
<evidence type="ECO:0000256" key="9">
    <source>
        <dbReference type="PROSITE-ProRule" id="PRU00282"/>
    </source>
</evidence>
<gene>
    <name evidence="11" type="ORF">NC653_008371</name>
</gene>
<evidence type="ECO:0000313" key="12">
    <source>
        <dbReference type="Proteomes" id="UP001164929"/>
    </source>
</evidence>
<dbReference type="PROSITE" id="PS50920">
    <property type="entry name" value="SOLCAR"/>
    <property type="match status" value="1"/>
</dbReference>
<evidence type="ECO:0000256" key="10">
    <source>
        <dbReference type="RuleBase" id="RU000488"/>
    </source>
</evidence>
<evidence type="ECO:0000256" key="5">
    <source>
        <dbReference type="ARBA" id="ARBA00022737"/>
    </source>
</evidence>
<keyword evidence="5" id="KW-0677">Repeat</keyword>
<dbReference type="EMBL" id="JAQIZT010000003">
    <property type="protein sequence ID" value="KAJ7003112.1"/>
    <property type="molecule type" value="Genomic_DNA"/>
</dbReference>
<keyword evidence="8 9" id="KW-0472">Membrane</keyword>
<keyword evidence="4 9" id="KW-0812">Transmembrane</keyword>
<keyword evidence="12" id="KW-1185">Reference proteome</keyword>
<accession>A0AAD6W8B7</accession>
<keyword evidence="3 10" id="KW-0813">Transport</keyword>
<evidence type="ECO:0000256" key="1">
    <source>
        <dbReference type="ARBA" id="ARBA00004225"/>
    </source>
</evidence>
<evidence type="ECO:0000256" key="2">
    <source>
        <dbReference type="ARBA" id="ARBA00006375"/>
    </source>
</evidence>
<dbReference type="InterPro" id="IPR018108">
    <property type="entry name" value="MCP_transmembrane"/>
</dbReference>
<dbReference type="SUPFAM" id="SSF103506">
    <property type="entry name" value="Mitochondrial carrier"/>
    <property type="match status" value="1"/>
</dbReference>
<evidence type="ECO:0000256" key="7">
    <source>
        <dbReference type="ARBA" id="ARBA00023128"/>
    </source>
</evidence>
<comment type="caution">
    <text evidence="11">The sequence shown here is derived from an EMBL/GenBank/DDBJ whole genome shotgun (WGS) entry which is preliminary data.</text>
</comment>
<comment type="similarity">
    <text evidence="2 10">Belongs to the mitochondrial carrier (TC 2.A.29) family.</text>
</comment>
<dbReference type="Proteomes" id="UP001164929">
    <property type="component" value="Chromosome 3"/>
</dbReference>
<evidence type="ECO:0000313" key="11">
    <source>
        <dbReference type="EMBL" id="KAJ7003112.1"/>
    </source>
</evidence>
<reference evidence="11" key="1">
    <citation type="journal article" date="2023" name="Mol. Ecol. Resour.">
        <title>Chromosome-level genome assembly of a triploid poplar Populus alba 'Berolinensis'.</title>
        <authorList>
            <person name="Chen S."/>
            <person name="Yu Y."/>
            <person name="Wang X."/>
            <person name="Wang S."/>
            <person name="Zhang T."/>
            <person name="Zhou Y."/>
            <person name="He R."/>
            <person name="Meng N."/>
            <person name="Wang Y."/>
            <person name="Liu W."/>
            <person name="Liu Z."/>
            <person name="Liu J."/>
            <person name="Guo Q."/>
            <person name="Huang H."/>
            <person name="Sederoff R.R."/>
            <person name="Wang G."/>
            <person name="Qu G."/>
            <person name="Chen S."/>
        </authorList>
    </citation>
    <scope>NUCLEOTIDE SEQUENCE</scope>
    <source>
        <strain evidence="11">SC-2020</strain>
    </source>
</reference>
<dbReference type="GO" id="GO:0031966">
    <property type="term" value="C:mitochondrial membrane"/>
    <property type="evidence" value="ECO:0007669"/>
    <property type="project" value="UniProtKB-SubCell"/>
</dbReference>
<dbReference type="Pfam" id="PF00153">
    <property type="entry name" value="Mito_carr"/>
    <property type="match status" value="1"/>
</dbReference>
<evidence type="ECO:0000256" key="4">
    <source>
        <dbReference type="ARBA" id="ARBA00022692"/>
    </source>
</evidence>
<evidence type="ECO:0000256" key="6">
    <source>
        <dbReference type="ARBA" id="ARBA00022989"/>
    </source>
</evidence>
<comment type="subcellular location">
    <subcellularLocation>
        <location evidence="1">Mitochondrion membrane</location>
        <topology evidence="1">Multi-pass membrane protein</topology>
    </subcellularLocation>
</comment>
<evidence type="ECO:0000256" key="3">
    <source>
        <dbReference type="ARBA" id="ARBA00022448"/>
    </source>
</evidence>
<evidence type="ECO:0000256" key="8">
    <source>
        <dbReference type="ARBA" id="ARBA00023136"/>
    </source>
</evidence>
<dbReference type="PANTHER" id="PTHR45624">
    <property type="entry name" value="MITOCHONDRIAL BASIC AMINO ACIDS TRANSPORTER-RELATED"/>
    <property type="match status" value="1"/>
</dbReference>
<dbReference type="GO" id="GO:0022857">
    <property type="term" value="F:transmembrane transporter activity"/>
    <property type="evidence" value="ECO:0007669"/>
    <property type="project" value="TreeGrafter"/>
</dbReference>
<dbReference type="AlphaFoldDB" id="A0AAD6W8B7"/>
<name>A0AAD6W8B7_9ROSI</name>
<dbReference type="InterPro" id="IPR050567">
    <property type="entry name" value="Mitochondrial_Carrier"/>
</dbReference>
<keyword evidence="7" id="KW-0496">Mitochondrion</keyword>
<organism evidence="11 12">
    <name type="scientific">Populus alba x Populus x berolinensis</name>
    <dbReference type="NCBI Taxonomy" id="444605"/>
    <lineage>
        <taxon>Eukaryota</taxon>
        <taxon>Viridiplantae</taxon>
        <taxon>Streptophyta</taxon>
        <taxon>Embryophyta</taxon>
        <taxon>Tracheophyta</taxon>
        <taxon>Spermatophyta</taxon>
        <taxon>Magnoliopsida</taxon>
        <taxon>eudicotyledons</taxon>
        <taxon>Gunneridae</taxon>
        <taxon>Pentapetalae</taxon>
        <taxon>rosids</taxon>
        <taxon>fabids</taxon>
        <taxon>Malpighiales</taxon>
        <taxon>Salicaceae</taxon>
        <taxon>Saliceae</taxon>
        <taxon>Populus</taxon>
    </lineage>
</organism>
<proteinExistence type="inferred from homology"/>
<dbReference type="PANTHER" id="PTHR45624:SF10">
    <property type="entry name" value="SLC (SOLUTE CARRIER) HOMOLOG"/>
    <property type="match status" value="1"/>
</dbReference>
<dbReference type="InterPro" id="IPR023395">
    <property type="entry name" value="MCP_dom_sf"/>
</dbReference>